<dbReference type="Proteomes" id="UP001054945">
    <property type="component" value="Unassembled WGS sequence"/>
</dbReference>
<accession>A0AAV4VK57</accession>
<evidence type="ECO:0000313" key="1">
    <source>
        <dbReference type="EMBL" id="GIY69918.1"/>
    </source>
</evidence>
<comment type="caution">
    <text evidence="1">The sequence shown here is derived from an EMBL/GenBank/DDBJ whole genome shotgun (WGS) entry which is preliminary data.</text>
</comment>
<gene>
    <name evidence="1" type="ORF">CEXT_704011</name>
</gene>
<keyword evidence="2" id="KW-1185">Reference proteome</keyword>
<dbReference type="EMBL" id="BPLR01014610">
    <property type="protein sequence ID" value="GIY69918.1"/>
    <property type="molecule type" value="Genomic_DNA"/>
</dbReference>
<sequence length="121" mass="13775">MQACLPKIGSLFKEFLNMTGQRLHHSGIARSTQHNEAAFQNTVDWKLILRTVYDIPRPATIENAYMAAAHGTISERLTIFCTHVFYNREINKYLKLRAQATHGCLIISPGLFSIQSTIKFH</sequence>
<evidence type="ECO:0000313" key="2">
    <source>
        <dbReference type="Proteomes" id="UP001054945"/>
    </source>
</evidence>
<protein>
    <submittedName>
        <fullName evidence="1">Uncharacterized protein</fullName>
    </submittedName>
</protein>
<organism evidence="1 2">
    <name type="scientific">Caerostris extrusa</name>
    <name type="common">Bark spider</name>
    <name type="synonym">Caerostris bankana</name>
    <dbReference type="NCBI Taxonomy" id="172846"/>
    <lineage>
        <taxon>Eukaryota</taxon>
        <taxon>Metazoa</taxon>
        <taxon>Ecdysozoa</taxon>
        <taxon>Arthropoda</taxon>
        <taxon>Chelicerata</taxon>
        <taxon>Arachnida</taxon>
        <taxon>Araneae</taxon>
        <taxon>Araneomorphae</taxon>
        <taxon>Entelegynae</taxon>
        <taxon>Araneoidea</taxon>
        <taxon>Araneidae</taxon>
        <taxon>Caerostris</taxon>
    </lineage>
</organism>
<reference evidence="1 2" key="1">
    <citation type="submission" date="2021-06" db="EMBL/GenBank/DDBJ databases">
        <title>Caerostris extrusa draft genome.</title>
        <authorList>
            <person name="Kono N."/>
            <person name="Arakawa K."/>
        </authorList>
    </citation>
    <scope>NUCLEOTIDE SEQUENCE [LARGE SCALE GENOMIC DNA]</scope>
</reference>
<name>A0AAV4VK57_CAEEX</name>
<dbReference type="AlphaFoldDB" id="A0AAV4VK57"/>
<proteinExistence type="predicted"/>